<organism evidence="1 2">
    <name type="scientific">Gulo gulo</name>
    <name type="common">Wolverine</name>
    <name type="synonym">Gluton</name>
    <dbReference type="NCBI Taxonomy" id="48420"/>
    <lineage>
        <taxon>Eukaryota</taxon>
        <taxon>Metazoa</taxon>
        <taxon>Chordata</taxon>
        <taxon>Craniata</taxon>
        <taxon>Vertebrata</taxon>
        <taxon>Euteleostomi</taxon>
        <taxon>Mammalia</taxon>
        <taxon>Eutheria</taxon>
        <taxon>Laurasiatheria</taxon>
        <taxon>Carnivora</taxon>
        <taxon>Caniformia</taxon>
        <taxon>Musteloidea</taxon>
        <taxon>Mustelidae</taxon>
        <taxon>Guloninae</taxon>
        <taxon>Gulo</taxon>
    </lineage>
</organism>
<evidence type="ECO:0000313" key="1">
    <source>
        <dbReference type="EMBL" id="VCW67577.1"/>
    </source>
</evidence>
<dbReference type="AlphaFoldDB" id="A0A9X9LGF7"/>
<name>A0A9X9LGF7_GULGU</name>
<keyword evidence="2" id="KW-1185">Reference proteome</keyword>
<proteinExistence type="predicted"/>
<comment type="caution">
    <text evidence="1">The sequence shown here is derived from an EMBL/GenBank/DDBJ whole genome shotgun (WGS) entry which is preliminary data.</text>
</comment>
<protein>
    <submittedName>
        <fullName evidence="1">Uncharacterized protein</fullName>
    </submittedName>
</protein>
<gene>
    <name evidence="1" type="ORF">BN2614_LOCUS1</name>
</gene>
<dbReference type="EMBL" id="CYRY02002870">
    <property type="protein sequence ID" value="VCW67577.1"/>
    <property type="molecule type" value="Genomic_DNA"/>
</dbReference>
<reference evidence="1 2" key="1">
    <citation type="submission" date="2018-10" db="EMBL/GenBank/DDBJ databases">
        <authorList>
            <person name="Ekblom R."/>
            <person name="Jareborg N."/>
        </authorList>
    </citation>
    <scope>NUCLEOTIDE SEQUENCE [LARGE SCALE GENOMIC DNA]</scope>
    <source>
        <tissue evidence="1">Muscle</tissue>
    </source>
</reference>
<dbReference type="Proteomes" id="UP000269945">
    <property type="component" value="Unassembled WGS sequence"/>
</dbReference>
<accession>A0A9X9LGF7</accession>
<evidence type="ECO:0000313" key="2">
    <source>
        <dbReference type="Proteomes" id="UP000269945"/>
    </source>
</evidence>
<sequence length="65" mass="7702">MSLLDIWSWQSQRKWKYWSPRRISSSSCFQSSTRCGRTSWPLSRSTRKCTCGIGGSLWEMDNMYI</sequence>